<accession>A0A0C3AYN1</accession>
<organism evidence="11 12">
    <name type="scientific">Serendipita vermifera MAFF 305830</name>
    <dbReference type="NCBI Taxonomy" id="933852"/>
    <lineage>
        <taxon>Eukaryota</taxon>
        <taxon>Fungi</taxon>
        <taxon>Dikarya</taxon>
        <taxon>Basidiomycota</taxon>
        <taxon>Agaricomycotina</taxon>
        <taxon>Agaricomycetes</taxon>
        <taxon>Sebacinales</taxon>
        <taxon>Serendipitaceae</taxon>
        <taxon>Serendipita</taxon>
    </lineage>
</organism>
<reference evidence="11 12" key="1">
    <citation type="submission" date="2014-04" db="EMBL/GenBank/DDBJ databases">
        <authorList>
            <consortium name="DOE Joint Genome Institute"/>
            <person name="Kuo A."/>
            <person name="Zuccaro A."/>
            <person name="Kohler A."/>
            <person name="Nagy L.G."/>
            <person name="Floudas D."/>
            <person name="Copeland A."/>
            <person name="Barry K.W."/>
            <person name="Cichocki N."/>
            <person name="Veneault-Fourrey C."/>
            <person name="LaButti K."/>
            <person name="Lindquist E.A."/>
            <person name="Lipzen A."/>
            <person name="Lundell T."/>
            <person name="Morin E."/>
            <person name="Murat C."/>
            <person name="Sun H."/>
            <person name="Tunlid A."/>
            <person name="Henrissat B."/>
            <person name="Grigoriev I.V."/>
            <person name="Hibbett D.S."/>
            <person name="Martin F."/>
            <person name="Nordberg H.P."/>
            <person name="Cantor M.N."/>
            <person name="Hua S.X."/>
        </authorList>
    </citation>
    <scope>NUCLEOTIDE SEQUENCE [LARGE SCALE GENOMIC DNA]</scope>
    <source>
        <strain evidence="11 12">MAFF 305830</strain>
    </source>
</reference>
<comment type="function">
    <text evidence="1 10">Subunit of the oligosaccharyl transferase (OST) complex that catalyzes the initial transfer of a defined glycan (Glc(3)Man(9)GlcNAc(2) in eukaryotes) from the lipid carrier dolichol-pyrophosphate to an asparagine residue within an Asn-X-Ser/Thr consensus motif in nascent polypeptide chains, the first step in protein N-glycosylation. N-glycosylation occurs cotranslationally and the complex associates with the Sec61 complex at the channel-forming translocon complex that mediates protein translocation across the endoplasmic reticulum (ER). All subunits are required for a maximal enzyme activity.</text>
</comment>
<keyword evidence="12" id="KW-1185">Reference proteome</keyword>
<gene>
    <name evidence="11" type="ORF">M408DRAFT_328840</name>
</gene>
<comment type="similarity">
    <text evidence="4 10">Belongs to the OST1 family.</text>
</comment>
<dbReference type="UniPathway" id="UPA00378"/>
<comment type="subcellular location">
    <subcellularLocation>
        <location evidence="2 10">Endoplasmic reticulum membrane</location>
        <topology evidence="2 10">Single-pass type I membrane protein</topology>
    </subcellularLocation>
</comment>
<feature type="chain" id="PRO_5005111013" description="Dolichyl-diphosphooligosaccharide--protein glycosyltransferase subunit 1" evidence="10">
    <location>
        <begin position="20"/>
        <end position="498"/>
    </location>
</feature>
<comment type="pathway">
    <text evidence="3 10">Protein modification; protein glycosylation.</text>
</comment>
<dbReference type="AlphaFoldDB" id="A0A0C3AYN1"/>
<dbReference type="GO" id="GO:0018279">
    <property type="term" value="P:protein N-linked glycosylation via asparagine"/>
    <property type="evidence" value="ECO:0007669"/>
    <property type="project" value="TreeGrafter"/>
</dbReference>
<name>A0A0C3AYN1_SERVB</name>
<evidence type="ECO:0000256" key="3">
    <source>
        <dbReference type="ARBA" id="ARBA00004922"/>
    </source>
</evidence>
<feature type="transmembrane region" description="Helical" evidence="10">
    <location>
        <begin position="462"/>
        <end position="482"/>
    </location>
</feature>
<dbReference type="STRING" id="933852.A0A0C3AYN1"/>
<keyword evidence="7 10" id="KW-0256">Endoplasmic reticulum</keyword>
<evidence type="ECO:0000256" key="5">
    <source>
        <dbReference type="ARBA" id="ARBA00022692"/>
    </source>
</evidence>
<dbReference type="GO" id="GO:0008250">
    <property type="term" value="C:oligosaccharyltransferase complex"/>
    <property type="evidence" value="ECO:0007669"/>
    <property type="project" value="UniProtKB-UniRule"/>
</dbReference>
<keyword evidence="9 10" id="KW-0472">Membrane</keyword>
<evidence type="ECO:0000256" key="8">
    <source>
        <dbReference type="ARBA" id="ARBA00022989"/>
    </source>
</evidence>
<dbReference type="Pfam" id="PF04597">
    <property type="entry name" value="Ribophorin_I"/>
    <property type="match status" value="1"/>
</dbReference>
<comment type="subunit">
    <text evidence="10">Component of the oligosaccharyltransferase (OST) complex.</text>
</comment>
<dbReference type="HOGENOM" id="CLU_031381_1_0_1"/>
<proteinExistence type="inferred from homology"/>
<evidence type="ECO:0000256" key="4">
    <source>
        <dbReference type="ARBA" id="ARBA00008905"/>
    </source>
</evidence>
<dbReference type="OrthoDB" id="310030at2759"/>
<dbReference type="Proteomes" id="UP000054097">
    <property type="component" value="Unassembled WGS sequence"/>
</dbReference>
<keyword evidence="5 10" id="KW-0812">Transmembrane</keyword>
<evidence type="ECO:0000256" key="7">
    <source>
        <dbReference type="ARBA" id="ARBA00022824"/>
    </source>
</evidence>
<evidence type="ECO:0000256" key="9">
    <source>
        <dbReference type="ARBA" id="ARBA00023136"/>
    </source>
</evidence>
<dbReference type="PANTHER" id="PTHR21049">
    <property type="entry name" value="RIBOPHORIN I"/>
    <property type="match status" value="1"/>
</dbReference>
<reference evidence="12" key="2">
    <citation type="submission" date="2015-01" db="EMBL/GenBank/DDBJ databases">
        <title>Evolutionary Origins and Diversification of the Mycorrhizal Mutualists.</title>
        <authorList>
            <consortium name="DOE Joint Genome Institute"/>
            <consortium name="Mycorrhizal Genomics Consortium"/>
            <person name="Kohler A."/>
            <person name="Kuo A."/>
            <person name="Nagy L.G."/>
            <person name="Floudas D."/>
            <person name="Copeland A."/>
            <person name="Barry K.W."/>
            <person name="Cichocki N."/>
            <person name="Veneault-Fourrey C."/>
            <person name="LaButti K."/>
            <person name="Lindquist E.A."/>
            <person name="Lipzen A."/>
            <person name="Lundell T."/>
            <person name="Morin E."/>
            <person name="Murat C."/>
            <person name="Riley R."/>
            <person name="Ohm R."/>
            <person name="Sun H."/>
            <person name="Tunlid A."/>
            <person name="Henrissat B."/>
            <person name="Grigoriev I.V."/>
            <person name="Hibbett D.S."/>
            <person name="Martin F."/>
        </authorList>
    </citation>
    <scope>NUCLEOTIDE SEQUENCE [LARGE SCALE GENOMIC DNA]</scope>
    <source>
        <strain evidence="12">MAFF 305830</strain>
    </source>
</reference>
<evidence type="ECO:0000256" key="2">
    <source>
        <dbReference type="ARBA" id="ARBA00004115"/>
    </source>
</evidence>
<feature type="signal peptide" evidence="10">
    <location>
        <begin position="1"/>
        <end position="19"/>
    </location>
</feature>
<keyword evidence="6 10" id="KW-0732">Signal</keyword>
<dbReference type="PANTHER" id="PTHR21049:SF0">
    <property type="entry name" value="DOLICHYL-DIPHOSPHOOLIGOSACCHARIDE--PROTEIN GLYCOSYLTRANSFERASE SUBUNIT 1"/>
    <property type="match status" value="1"/>
</dbReference>
<evidence type="ECO:0000256" key="6">
    <source>
        <dbReference type="ARBA" id="ARBA00022729"/>
    </source>
</evidence>
<keyword evidence="8 10" id="KW-1133">Transmembrane helix</keyword>
<protein>
    <recommendedName>
        <fullName evidence="10">Dolichyl-diphosphooligosaccharide--protein glycosyltransferase subunit 1</fullName>
    </recommendedName>
</protein>
<evidence type="ECO:0000256" key="1">
    <source>
        <dbReference type="ARBA" id="ARBA00002791"/>
    </source>
</evidence>
<evidence type="ECO:0000313" key="12">
    <source>
        <dbReference type="Proteomes" id="UP000054097"/>
    </source>
</evidence>
<evidence type="ECO:0000256" key="10">
    <source>
        <dbReference type="RuleBase" id="RU361143"/>
    </source>
</evidence>
<sequence>MGLIHWLLAAALTAHSAQCASTSMRSFENTNVQRTIELGGSLTHVTTTFAIKALGELGPNVYTLALSELDEEKTALMDVKLKGSKETLKLEKFGFNQKSNAYLYSVELPPMAEDATATIVVNSILSHASTPFPESIKQADPQLLKFSTEAYILSPYRTLSERTKIRAPSPKVTSFSAPAELSKYAGTTADSVATRSGAVITYGPFQDLPPTTGLPFQRENQKLLTVHYEYDSPIISVVSLDRSAEISHWGDNLNIQDSVHIRNDGPQLKGHFSRLELQQSRYFNKPSTQVLTHLTLQLPAGIHKPYYYDSIGNVTTSRYRQTPKPKSNTKRSSAASSFMEIRPRYPLLGGWNYTYTLGWDAPLGDSATFDKKTGKYVVGVPFMTPVPGAAVDQATFTFVLPEGAENVHVEPPFPVDAMSKYTHITYLDTIGRPAVVLRSSSLTDQHTGMVYVTYTVPVKAHLAKPLTVSTAMFGFFLLAMLFRRVDMRIGTAKTAKKH</sequence>
<dbReference type="EMBL" id="KN824288">
    <property type="protein sequence ID" value="KIM29625.1"/>
    <property type="molecule type" value="Genomic_DNA"/>
</dbReference>
<dbReference type="InterPro" id="IPR007676">
    <property type="entry name" value="Ribophorin_I"/>
</dbReference>
<evidence type="ECO:0000313" key="11">
    <source>
        <dbReference type="EMBL" id="KIM29625.1"/>
    </source>
</evidence>